<gene>
    <name evidence="3" type="ORF">KP79_PYT17328</name>
</gene>
<feature type="compositionally biased region" description="Polar residues" evidence="1">
    <location>
        <begin position="123"/>
        <end position="145"/>
    </location>
</feature>
<proteinExistence type="predicted"/>
<accession>A0A210QQI0</accession>
<feature type="region of interest" description="Disordered" evidence="1">
    <location>
        <begin position="50"/>
        <end position="145"/>
    </location>
</feature>
<reference evidence="3 4" key="1">
    <citation type="journal article" date="2017" name="Nat. Ecol. Evol.">
        <title>Scallop genome provides insights into evolution of bilaterian karyotype and development.</title>
        <authorList>
            <person name="Wang S."/>
            <person name="Zhang J."/>
            <person name="Jiao W."/>
            <person name="Li J."/>
            <person name="Xun X."/>
            <person name="Sun Y."/>
            <person name="Guo X."/>
            <person name="Huan P."/>
            <person name="Dong B."/>
            <person name="Zhang L."/>
            <person name="Hu X."/>
            <person name="Sun X."/>
            <person name="Wang J."/>
            <person name="Zhao C."/>
            <person name="Wang Y."/>
            <person name="Wang D."/>
            <person name="Huang X."/>
            <person name="Wang R."/>
            <person name="Lv J."/>
            <person name="Li Y."/>
            <person name="Zhang Z."/>
            <person name="Liu B."/>
            <person name="Lu W."/>
            <person name="Hui Y."/>
            <person name="Liang J."/>
            <person name="Zhou Z."/>
            <person name="Hou R."/>
            <person name="Li X."/>
            <person name="Liu Y."/>
            <person name="Li H."/>
            <person name="Ning X."/>
            <person name="Lin Y."/>
            <person name="Zhao L."/>
            <person name="Xing Q."/>
            <person name="Dou J."/>
            <person name="Li Y."/>
            <person name="Mao J."/>
            <person name="Guo H."/>
            <person name="Dou H."/>
            <person name="Li T."/>
            <person name="Mu C."/>
            <person name="Jiang W."/>
            <person name="Fu Q."/>
            <person name="Fu X."/>
            <person name="Miao Y."/>
            <person name="Liu J."/>
            <person name="Yu Q."/>
            <person name="Li R."/>
            <person name="Liao H."/>
            <person name="Li X."/>
            <person name="Kong Y."/>
            <person name="Jiang Z."/>
            <person name="Chourrout D."/>
            <person name="Li R."/>
            <person name="Bao Z."/>
        </authorList>
    </citation>
    <scope>NUCLEOTIDE SEQUENCE [LARGE SCALE GENOMIC DNA]</scope>
    <source>
        <strain evidence="3 4">PY_sf001</strain>
    </source>
</reference>
<dbReference type="EMBL" id="NEDP02002410">
    <property type="protein sequence ID" value="OWF50993.1"/>
    <property type="molecule type" value="Genomic_DNA"/>
</dbReference>
<keyword evidence="4" id="KW-1185">Reference proteome</keyword>
<keyword evidence="2" id="KW-0732">Signal</keyword>
<organism evidence="3 4">
    <name type="scientific">Mizuhopecten yessoensis</name>
    <name type="common">Japanese scallop</name>
    <name type="synonym">Patinopecten yessoensis</name>
    <dbReference type="NCBI Taxonomy" id="6573"/>
    <lineage>
        <taxon>Eukaryota</taxon>
        <taxon>Metazoa</taxon>
        <taxon>Spiralia</taxon>
        <taxon>Lophotrochozoa</taxon>
        <taxon>Mollusca</taxon>
        <taxon>Bivalvia</taxon>
        <taxon>Autobranchia</taxon>
        <taxon>Pteriomorphia</taxon>
        <taxon>Pectinida</taxon>
        <taxon>Pectinoidea</taxon>
        <taxon>Pectinidae</taxon>
        <taxon>Mizuhopecten</taxon>
    </lineage>
</organism>
<sequence length="145" mass="16057">MVFLCILIVIIVCCVCKKSVSKDILIHPAETVDRDVYGLNKSVYHVDHMPHHHEHHHPHGHSSGVHYDHNGHQIGQNSGHDKHVHVQPNGKTPHVQIPSISVSYHSPEVSMDPTLTAHDQEAQAEQSVPTPLSDNTAETIPPENS</sequence>
<dbReference type="Proteomes" id="UP000242188">
    <property type="component" value="Unassembled WGS sequence"/>
</dbReference>
<feature type="chain" id="PRO_5013188272" evidence="2">
    <location>
        <begin position="22"/>
        <end position="145"/>
    </location>
</feature>
<name>A0A210QQI0_MIZYE</name>
<evidence type="ECO:0000256" key="1">
    <source>
        <dbReference type="SAM" id="MobiDB-lite"/>
    </source>
</evidence>
<feature type="compositionally biased region" description="Basic residues" evidence="1">
    <location>
        <begin position="50"/>
        <end position="60"/>
    </location>
</feature>
<protein>
    <submittedName>
        <fullName evidence="3">Uncharacterized protein</fullName>
    </submittedName>
</protein>
<comment type="caution">
    <text evidence="3">The sequence shown here is derived from an EMBL/GenBank/DDBJ whole genome shotgun (WGS) entry which is preliminary data.</text>
</comment>
<evidence type="ECO:0000256" key="2">
    <source>
        <dbReference type="SAM" id="SignalP"/>
    </source>
</evidence>
<feature type="signal peptide" evidence="2">
    <location>
        <begin position="1"/>
        <end position="21"/>
    </location>
</feature>
<evidence type="ECO:0000313" key="4">
    <source>
        <dbReference type="Proteomes" id="UP000242188"/>
    </source>
</evidence>
<evidence type="ECO:0000313" key="3">
    <source>
        <dbReference type="EMBL" id="OWF50993.1"/>
    </source>
</evidence>
<dbReference type="AlphaFoldDB" id="A0A210QQI0"/>